<feature type="domain" description="Helicase C-terminal" evidence="6">
    <location>
        <begin position="457"/>
        <end position="621"/>
    </location>
</feature>
<evidence type="ECO:0000256" key="1">
    <source>
        <dbReference type="ARBA" id="ARBA00022741"/>
    </source>
</evidence>
<keyword evidence="2 7" id="KW-0378">Hydrolase</keyword>
<dbReference type="PROSITE" id="PS51194">
    <property type="entry name" value="HELICASE_CTER"/>
    <property type="match status" value="1"/>
</dbReference>
<evidence type="ECO:0000256" key="2">
    <source>
        <dbReference type="ARBA" id="ARBA00022801"/>
    </source>
</evidence>
<proteinExistence type="predicted"/>
<dbReference type="Gene3D" id="3.40.50.300">
    <property type="entry name" value="P-loop containing nucleotide triphosphate hydrolases"/>
    <property type="match status" value="1"/>
</dbReference>
<dbReference type="InterPro" id="IPR027417">
    <property type="entry name" value="P-loop_NTPase"/>
</dbReference>
<dbReference type="SMART" id="SM00490">
    <property type="entry name" value="HELICc"/>
    <property type="match status" value="1"/>
</dbReference>
<dbReference type="RefSeq" id="WP_119359091.1">
    <property type="nucleotide sequence ID" value="NZ_QWKZ01000007.1"/>
</dbReference>
<dbReference type="GO" id="GO:0004386">
    <property type="term" value="F:helicase activity"/>
    <property type="evidence" value="ECO:0007669"/>
    <property type="project" value="UniProtKB-KW"/>
</dbReference>
<reference evidence="7 8" key="1">
    <citation type="submission" date="2018-08" db="EMBL/GenBank/DDBJ databases">
        <title>Meiothermus luteus KCTC 52599 genome sequencing project.</title>
        <authorList>
            <person name="Da Costa M.S."/>
            <person name="Albuquerque L."/>
            <person name="Raposo P."/>
            <person name="Froufe H.J.C."/>
            <person name="Barroso C.S."/>
            <person name="Egas C."/>
        </authorList>
    </citation>
    <scope>NUCLEOTIDE SEQUENCE [LARGE SCALE GENOMIC DNA]</scope>
    <source>
        <strain evidence="7 8">KCTC 52599</strain>
    </source>
</reference>
<dbReference type="EMBL" id="QWKZ01000007">
    <property type="protein sequence ID" value="RIH89187.1"/>
    <property type="molecule type" value="Genomic_DNA"/>
</dbReference>
<keyword evidence="8" id="KW-1185">Reference proteome</keyword>
<sequence length="917" mass="104099">MNPVDSFQPGTLFRARGRDYRLERRHGDVLFARAVDTDEEALFYLPLEGEALQLTSLGLPPTTPGDPALHDLLLRALELSTLHADAPFLALQRSRVVPANYQLVPLLMALRLPEVRLLIADDVGLGKTVEAGLIVKELLLRNKARRVLVLAPAHLLAQWQEALRRFFHLEFEILSGPNLKRLTRTLPPGANPWAHFDRVIASVDYAKQDEVRNLVLLQDWDLLLVDEAHMAARPPTEKGKQMERYRLVRELSRRVPHLLLLTATPHNGYTESFYSLLEHLDARELGLFKGGSLDREAAKKHVVQRRRKDVEEWFRKEGKKSPFPERDTKEVAVEPNRAELELFEAVRRYQAEVYDPDPAKVPVLGRWLAMHLMRRATSSPRALQRSLERRKALLESVLAGGMDATADEVAALFDTAPERLLPEEAEASLELSLADQARAQAEKGYLEALLRHLKTWRKDSKLEVLREMLQDPLRLGKGRTLIFTRYRDTLEYLVEKLRETIPQPVFAVHGEMDEEERNEVLQAFAKEQVGVLVATDVFSEGLNLQHYAAQLVHYDLPWNPNRLEQRNGRIDRFGQPEPVVRIRTLYYERSFDVAVFRLLLEKAERIRKELGVVPAFFGEEAYLRRRLEALWSQDWRGERRLQTPLFAEEEATELQAAKKAIQEGFYGHSEFSLPDVERHLQEALERAGSPQVLQAFVLDGLRYLGWRVEGEDPYTATRGTGEAVPGLPNAFGPFSFHPEAPLGVEVLDLSHPLVEHLIAHLRYRAYRDLDGARTALMAFPGPLGTPPVALYHYRARFAGPGGEVLETLVRRAVRLLDLSELPPEEAEALWRARLKARPLAQDQAKALAERALKAPLEELGKRGAEEALARVKAERTALKRDLERAYGVLPQAFQALDQLEVLGSELLAITLLAPVPS</sequence>
<dbReference type="CDD" id="cd18793">
    <property type="entry name" value="SF2_C_SNF"/>
    <property type="match status" value="1"/>
</dbReference>
<dbReference type="GO" id="GO:0016787">
    <property type="term" value="F:hydrolase activity"/>
    <property type="evidence" value="ECO:0007669"/>
    <property type="project" value="UniProtKB-KW"/>
</dbReference>
<dbReference type="PANTHER" id="PTHR45766">
    <property type="entry name" value="DNA ANNEALING HELICASE AND ENDONUCLEASE ZRANB3 FAMILY MEMBER"/>
    <property type="match status" value="1"/>
</dbReference>
<dbReference type="Proteomes" id="UP000265800">
    <property type="component" value="Unassembled WGS sequence"/>
</dbReference>
<name>A0A399EX62_9DEIN</name>
<evidence type="ECO:0000256" key="3">
    <source>
        <dbReference type="ARBA" id="ARBA00022806"/>
    </source>
</evidence>
<evidence type="ECO:0000256" key="4">
    <source>
        <dbReference type="ARBA" id="ARBA00022840"/>
    </source>
</evidence>
<evidence type="ECO:0000313" key="8">
    <source>
        <dbReference type="Proteomes" id="UP000265800"/>
    </source>
</evidence>
<dbReference type="InterPro" id="IPR049730">
    <property type="entry name" value="SNF2/RAD54-like_C"/>
</dbReference>
<keyword evidence="3" id="KW-0347">Helicase</keyword>
<accession>A0A399EX62</accession>
<organism evidence="7 8">
    <name type="scientific">Meiothermus luteus</name>
    <dbReference type="NCBI Taxonomy" id="2026184"/>
    <lineage>
        <taxon>Bacteria</taxon>
        <taxon>Thermotogati</taxon>
        <taxon>Deinococcota</taxon>
        <taxon>Deinococci</taxon>
        <taxon>Thermales</taxon>
        <taxon>Thermaceae</taxon>
        <taxon>Meiothermus</taxon>
    </lineage>
</organism>
<dbReference type="PANTHER" id="PTHR45766:SF6">
    <property type="entry name" value="SWI_SNF-RELATED MATRIX-ASSOCIATED ACTIN-DEPENDENT REGULATOR OF CHROMATIN SUBFAMILY A-LIKE PROTEIN 1"/>
    <property type="match status" value="1"/>
</dbReference>
<evidence type="ECO:0000259" key="5">
    <source>
        <dbReference type="PROSITE" id="PS51192"/>
    </source>
</evidence>
<dbReference type="Pfam" id="PF00176">
    <property type="entry name" value="SNF2-rel_dom"/>
    <property type="match status" value="1"/>
</dbReference>
<gene>
    <name evidence="7" type="primary">rapA_1</name>
    <name evidence="7" type="ORF">Mlute_00394</name>
</gene>
<dbReference type="PROSITE" id="PS51192">
    <property type="entry name" value="HELICASE_ATP_BIND_1"/>
    <property type="match status" value="1"/>
</dbReference>
<evidence type="ECO:0000259" key="6">
    <source>
        <dbReference type="PROSITE" id="PS51194"/>
    </source>
</evidence>
<dbReference type="Pfam" id="PF00271">
    <property type="entry name" value="Helicase_C"/>
    <property type="match status" value="1"/>
</dbReference>
<feature type="domain" description="Helicase ATP-binding" evidence="5">
    <location>
        <begin position="108"/>
        <end position="283"/>
    </location>
</feature>
<evidence type="ECO:0000313" key="7">
    <source>
        <dbReference type="EMBL" id="RIH89187.1"/>
    </source>
</evidence>
<dbReference type="CDD" id="cd18011">
    <property type="entry name" value="DEXDc_RapA"/>
    <property type="match status" value="1"/>
</dbReference>
<keyword evidence="4" id="KW-0067">ATP-binding</keyword>
<keyword evidence="1" id="KW-0547">Nucleotide-binding</keyword>
<dbReference type="InterPro" id="IPR000330">
    <property type="entry name" value="SNF2_N"/>
</dbReference>
<dbReference type="Gene3D" id="3.40.50.10810">
    <property type="entry name" value="Tandem AAA-ATPase domain"/>
    <property type="match status" value="1"/>
</dbReference>
<dbReference type="SUPFAM" id="SSF52540">
    <property type="entry name" value="P-loop containing nucleoside triphosphate hydrolases"/>
    <property type="match status" value="1"/>
</dbReference>
<dbReference type="InterPro" id="IPR057342">
    <property type="entry name" value="DEXDc_RapA"/>
</dbReference>
<dbReference type="InterPro" id="IPR038718">
    <property type="entry name" value="SNF2-like_sf"/>
</dbReference>
<dbReference type="GO" id="GO:0005524">
    <property type="term" value="F:ATP binding"/>
    <property type="evidence" value="ECO:0007669"/>
    <property type="project" value="UniProtKB-KW"/>
</dbReference>
<protein>
    <submittedName>
        <fullName evidence="7">RNA polymerase-associated protein RapA</fullName>
        <ecNumber evidence="7">3.6.4.-</ecNumber>
    </submittedName>
</protein>
<dbReference type="InterPro" id="IPR014001">
    <property type="entry name" value="Helicase_ATP-bd"/>
</dbReference>
<dbReference type="InterPro" id="IPR001650">
    <property type="entry name" value="Helicase_C-like"/>
</dbReference>
<dbReference type="SMART" id="SM00487">
    <property type="entry name" value="DEXDc"/>
    <property type="match status" value="1"/>
</dbReference>
<comment type="caution">
    <text evidence="7">The sequence shown here is derived from an EMBL/GenBank/DDBJ whole genome shotgun (WGS) entry which is preliminary data.</text>
</comment>
<dbReference type="AlphaFoldDB" id="A0A399EX62"/>
<dbReference type="EC" id="3.6.4.-" evidence="7"/>
<dbReference type="OrthoDB" id="9814088at2"/>